<gene>
    <name evidence="8" type="ORF">Syun_015352</name>
</gene>
<proteinExistence type="predicted"/>
<dbReference type="Gene3D" id="2.40.330.10">
    <property type="entry name" value="DNA-binding pseudobarrel domain"/>
    <property type="match status" value="2"/>
</dbReference>
<dbReference type="AlphaFoldDB" id="A0AAP0JNC6"/>
<evidence type="ECO:0000256" key="6">
    <source>
        <dbReference type="SAM" id="MobiDB-lite"/>
    </source>
</evidence>
<dbReference type="InterPro" id="IPR015300">
    <property type="entry name" value="DNA-bd_pseudobarrel_sf"/>
</dbReference>
<feature type="compositionally biased region" description="Basic residues" evidence="6">
    <location>
        <begin position="545"/>
        <end position="562"/>
    </location>
</feature>
<evidence type="ECO:0000259" key="7">
    <source>
        <dbReference type="PROSITE" id="PS50863"/>
    </source>
</evidence>
<keyword evidence="5" id="KW-0539">Nucleus</keyword>
<dbReference type="Pfam" id="PF02362">
    <property type="entry name" value="B3"/>
    <property type="match status" value="2"/>
</dbReference>
<dbReference type="PROSITE" id="PS50863">
    <property type="entry name" value="B3"/>
    <property type="match status" value="2"/>
</dbReference>
<dbReference type="PANTHER" id="PTHR31391">
    <property type="entry name" value="B3 DOMAIN-CONTAINING PROTEIN OS11G0197600-RELATED"/>
    <property type="match status" value="1"/>
</dbReference>
<feature type="compositionally biased region" description="Basic residues" evidence="6">
    <location>
        <begin position="178"/>
        <end position="190"/>
    </location>
</feature>
<protein>
    <recommendedName>
        <fullName evidence="7">TF-B3 domain-containing protein</fullName>
    </recommendedName>
</protein>
<evidence type="ECO:0000256" key="5">
    <source>
        <dbReference type="ARBA" id="ARBA00023242"/>
    </source>
</evidence>
<dbReference type="SMART" id="SM01019">
    <property type="entry name" value="B3"/>
    <property type="match status" value="2"/>
</dbReference>
<reference evidence="8 9" key="1">
    <citation type="submission" date="2024-01" db="EMBL/GenBank/DDBJ databases">
        <title>Genome assemblies of Stephania.</title>
        <authorList>
            <person name="Yang L."/>
        </authorList>
    </citation>
    <scope>NUCLEOTIDE SEQUENCE [LARGE SCALE GENOMIC DNA]</scope>
    <source>
        <strain evidence="8">YNDBR</strain>
        <tissue evidence="8">Leaf</tissue>
    </source>
</reference>
<evidence type="ECO:0000313" key="8">
    <source>
        <dbReference type="EMBL" id="KAK9136022.1"/>
    </source>
</evidence>
<feature type="region of interest" description="Disordered" evidence="6">
    <location>
        <begin position="1"/>
        <end position="49"/>
    </location>
</feature>
<organism evidence="8 9">
    <name type="scientific">Stephania yunnanensis</name>
    <dbReference type="NCBI Taxonomy" id="152371"/>
    <lineage>
        <taxon>Eukaryota</taxon>
        <taxon>Viridiplantae</taxon>
        <taxon>Streptophyta</taxon>
        <taxon>Embryophyta</taxon>
        <taxon>Tracheophyta</taxon>
        <taxon>Spermatophyta</taxon>
        <taxon>Magnoliopsida</taxon>
        <taxon>Ranunculales</taxon>
        <taxon>Menispermaceae</taxon>
        <taxon>Menispermoideae</taxon>
        <taxon>Cissampelideae</taxon>
        <taxon>Stephania</taxon>
    </lineage>
</organism>
<comment type="caution">
    <text evidence="8">The sequence shown here is derived from an EMBL/GenBank/DDBJ whole genome shotgun (WGS) entry which is preliminary data.</text>
</comment>
<evidence type="ECO:0000256" key="2">
    <source>
        <dbReference type="ARBA" id="ARBA00023015"/>
    </source>
</evidence>
<evidence type="ECO:0000313" key="9">
    <source>
        <dbReference type="Proteomes" id="UP001420932"/>
    </source>
</evidence>
<feature type="region of interest" description="Disordered" evidence="6">
    <location>
        <begin position="371"/>
        <end position="392"/>
    </location>
</feature>
<dbReference type="Proteomes" id="UP001420932">
    <property type="component" value="Unassembled WGS sequence"/>
</dbReference>
<keyword evidence="3" id="KW-0238">DNA-binding</keyword>
<evidence type="ECO:0000256" key="1">
    <source>
        <dbReference type="ARBA" id="ARBA00004123"/>
    </source>
</evidence>
<feature type="region of interest" description="Disordered" evidence="6">
    <location>
        <begin position="174"/>
        <end position="244"/>
    </location>
</feature>
<feature type="domain" description="TF-B3" evidence="7">
    <location>
        <begin position="270"/>
        <end position="361"/>
    </location>
</feature>
<dbReference type="GO" id="GO:0003677">
    <property type="term" value="F:DNA binding"/>
    <property type="evidence" value="ECO:0007669"/>
    <property type="project" value="UniProtKB-KW"/>
</dbReference>
<dbReference type="SUPFAM" id="SSF101936">
    <property type="entry name" value="DNA-binding pseudobarrel domain"/>
    <property type="match status" value="2"/>
</dbReference>
<feature type="domain" description="TF-B3" evidence="7">
    <location>
        <begin position="78"/>
        <end position="169"/>
    </location>
</feature>
<feature type="compositionally biased region" description="Basic and acidic residues" evidence="6">
    <location>
        <begin position="191"/>
        <end position="205"/>
    </location>
</feature>
<sequence>MEKSPGNIEEDGSKTPLSKNSKKRGSPISPLPSSMVLDDPIEESTRKTTSINVDNAMSPAIQRAEEVYNSLNLKFPKFVKEMLPSHVNRGFWLGLPSMFCNMYLPKKDVEITLVDENKEEYTMKYLFGKSGLSGGWKGFAVAHKLVEGDVLIFHLVEATKFEVIIIRANSIGNVKSSSHPRKTNSRKHIKMVKEKSPKNIKEDKSISSSKTFKNIGSRSSPRSSSKVVDDPIEESTSINRPSIKKHKATSPAIERAHEIQKSLNLKFPYFMKSMLPSEVTRVFWLGIPRKFCNMYLPKENVEFILVDENKEEYATKYLFAKNGLSAGWKRFSDAHGLLERDALIFHLVEATKFEVIIIRANCLGDVKPLTPQRKKDSRKHIETEKRSEGRKLRTRKLSELQPSVEDAANCSGEDISEVLEGTKINQNAIKFEDIIRDQASFSVVVNGLSIDSELSEYTISKYYKLCSSQKAFLHEKLLKGMNRKLVAGIISETVDISDAIEACVLKLSNSEFASWDACLGAFEQMGMNVAFLRCQLQQLVGTTKKSKKMATPMKHSKSKQLKKAYSESKNKGNSNKRSRLSNRDTFNSMICFESRGQEDTLERKTHGKARTVASNICHEDMDKLARVDEEIQNLRSQILGTKSPSKRAADSESKYKGKSKKRSRLSDHDTFDSKNFLDSRGHEEDTREIKIGGEPKTVESKIPHEDMDEIAEVENDINDLRSQIMALKNSSKKS</sequence>
<feature type="compositionally biased region" description="Basic and acidic residues" evidence="6">
    <location>
        <begin position="379"/>
        <end position="391"/>
    </location>
</feature>
<keyword evidence="2" id="KW-0805">Transcription regulation</keyword>
<dbReference type="InterPro" id="IPR003340">
    <property type="entry name" value="B3_DNA-bd"/>
</dbReference>
<evidence type="ECO:0000256" key="4">
    <source>
        <dbReference type="ARBA" id="ARBA00023163"/>
    </source>
</evidence>
<feature type="compositionally biased region" description="Polar residues" evidence="6">
    <location>
        <begin position="206"/>
        <end position="216"/>
    </location>
</feature>
<dbReference type="CDD" id="cd10017">
    <property type="entry name" value="B3_DNA"/>
    <property type="match status" value="2"/>
</dbReference>
<dbReference type="EMBL" id="JBBNAF010000006">
    <property type="protein sequence ID" value="KAK9136022.1"/>
    <property type="molecule type" value="Genomic_DNA"/>
</dbReference>
<feature type="region of interest" description="Disordered" evidence="6">
    <location>
        <begin position="545"/>
        <end position="581"/>
    </location>
</feature>
<dbReference type="InterPro" id="IPR044837">
    <property type="entry name" value="REM16-like"/>
</dbReference>
<keyword evidence="4" id="KW-0804">Transcription</keyword>
<dbReference type="PANTHER" id="PTHR31391:SF101">
    <property type="entry name" value="B3 DOMAIN-CONTAINING PROTEIN OS01G0234100"/>
    <property type="match status" value="1"/>
</dbReference>
<evidence type="ECO:0000256" key="3">
    <source>
        <dbReference type="ARBA" id="ARBA00023125"/>
    </source>
</evidence>
<accession>A0AAP0JNC6</accession>
<comment type="subcellular location">
    <subcellularLocation>
        <location evidence="1">Nucleus</location>
    </subcellularLocation>
</comment>
<feature type="compositionally biased region" description="Basic and acidic residues" evidence="6">
    <location>
        <begin position="664"/>
        <end position="705"/>
    </location>
</feature>
<feature type="region of interest" description="Disordered" evidence="6">
    <location>
        <begin position="636"/>
        <end position="705"/>
    </location>
</feature>
<keyword evidence="9" id="KW-1185">Reference proteome</keyword>
<name>A0AAP0JNC6_9MAGN</name>
<dbReference type="GO" id="GO:0005634">
    <property type="term" value="C:nucleus"/>
    <property type="evidence" value="ECO:0007669"/>
    <property type="project" value="UniProtKB-SubCell"/>
</dbReference>